<keyword evidence="3" id="KW-1185">Reference proteome</keyword>
<organism evidence="2 3">
    <name type="scientific">Paramarasmius palmivorus</name>
    <dbReference type="NCBI Taxonomy" id="297713"/>
    <lineage>
        <taxon>Eukaryota</taxon>
        <taxon>Fungi</taxon>
        <taxon>Dikarya</taxon>
        <taxon>Basidiomycota</taxon>
        <taxon>Agaricomycotina</taxon>
        <taxon>Agaricomycetes</taxon>
        <taxon>Agaricomycetidae</taxon>
        <taxon>Agaricales</taxon>
        <taxon>Marasmiineae</taxon>
        <taxon>Marasmiaceae</taxon>
        <taxon>Paramarasmius</taxon>
    </lineage>
</organism>
<dbReference type="EMBL" id="JAYKXP010000039">
    <property type="protein sequence ID" value="KAK7039280.1"/>
    <property type="molecule type" value="Genomic_DNA"/>
</dbReference>
<proteinExistence type="predicted"/>
<feature type="compositionally biased region" description="Basic and acidic residues" evidence="1">
    <location>
        <begin position="594"/>
        <end position="610"/>
    </location>
</feature>
<accession>A0AAW0CJ39</accession>
<evidence type="ECO:0000256" key="1">
    <source>
        <dbReference type="SAM" id="MobiDB-lite"/>
    </source>
</evidence>
<feature type="region of interest" description="Disordered" evidence="1">
    <location>
        <begin position="250"/>
        <end position="270"/>
    </location>
</feature>
<comment type="caution">
    <text evidence="2">The sequence shown here is derived from an EMBL/GenBank/DDBJ whole genome shotgun (WGS) entry which is preliminary data.</text>
</comment>
<name>A0AAW0CJ39_9AGAR</name>
<reference evidence="2 3" key="1">
    <citation type="submission" date="2024-01" db="EMBL/GenBank/DDBJ databases">
        <title>A draft genome for a cacao thread blight-causing isolate of Paramarasmius palmivorus.</title>
        <authorList>
            <person name="Baruah I.K."/>
            <person name="Bukari Y."/>
            <person name="Amoako-Attah I."/>
            <person name="Meinhardt L.W."/>
            <person name="Bailey B.A."/>
            <person name="Cohen S.P."/>
        </authorList>
    </citation>
    <scope>NUCLEOTIDE SEQUENCE [LARGE SCALE GENOMIC DNA]</scope>
    <source>
        <strain evidence="2 3">GH-12</strain>
    </source>
</reference>
<evidence type="ECO:0000313" key="2">
    <source>
        <dbReference type="EMBL" id="KAK7039280.1"/>
    </source>
</evidence>
<feature type="region of interest" description="Disordered" evidence="1">
    <location>
        <begin position="784"/>
        <end position="844"/>
    </location>
</feature>
<feature type="region of interest" description="Disordered" evidence="1">
    <location>
        <begin position="862"/>
        <end position="881"/>
    </location>
</feature>
<evidence type="ECO:0000313" key="3">
    <source>
        <dbReference type="Proteomes" id="UP001383192"/>
    </source>
</evidence>
<feature type="region of interest" description="Disordered" evidence="1">
    <location>
        <begin position="577"/>
        <end position="625"/>
    </location>
</feature>
<dbReference type="Proteomes" id="UP001383192">
    <property type="component" value="Unassembled WGS sequence"/>
</dbReference>
<feature type="compositionally biased region" description="Basic and acidic residues" evidence="1">
    <location>
        <begin position="784"/>
        <end position="795"/>
    </location>
</feature>
<dbReference type="AlphaFoldDB" id="A0AAW0CJ39"/>
<sequence length="881" mass="98960">MSDDDDSGDGEHSPLKSEAFIRSMFHSQKHRVDETLESVLDRLQSGTLTRDEARKDTRGHLVSTNTQIRRCVFRFWPRDSRGTIYRGPPVGKFKHAPNATELWGASLFDFYHTYRVPALVNAVTTTTGSRMLAWCKMVGELDAAKEEIGWAEKEPEPRKIEAADIVEIHRHMIDFKLPCTRYGKAVIEQAKSRGSVDNDVEHWRTPFHPSSYPPSFPAPPFSCPTPRLETTIPLHLLPQKLIVHDPHNVLHGKRSSPKPDPNVDPWPRETDASYPKHTYTLQLTPQTQNKVTQTRSQSSLSQTASTENVLYIYPSTTEGPTHTPLIRIIVPARPPRPLCTPEAHLFLSEHKQKGQGHHSLVYEAEWEIPRNLFPSEDPKICYACVEAKAKEIWMNQNPNEETSEWRRGGNDPDTLRVDLTRLSLSDDVVLPPEVDGDDEEKLEEYIRELEAQLDPEVLASVDITEDSTPTPAPSATGDHIDPKPSRIESCGLPLEGCKTWGTVPRNGTGNENCGSIWIDSNARPVRKKVEPEFKSLNDLGLEKDELDEKEWAYGSDVTEEMKAVFEKDRVAALGLAREQKEERERERRRKEKGKGKAKESENVARDEDVKMASPPVSEESKSEDEDEHYYLTQTIFYSGIVRTINVPSVPWILPGDPPCSVSGHGTKHLYTPSLDPHKPFIPNATPNPRQFDDLFSSSARLPPTMKVTISAKISIPRDGHLAQEARNYQSFPESFQEHWSGLNIAYPLHEPTPCGAIVPGFYGFYRKDAESVGGEVKNEEVKKVKEEARKKESGQRGRGRGRGRARAANVRLRHIPGLTRGGGPGSGSESKAEEEEEIPKPEPAYFSDILLLEDCGDPIDAEELSLDDRYGHLTPTNSDAD</sequence>
<gene>
    <name evidence="2" type="ORF">VNI00_010185</name>
</gene>
<protein>
    <submittedName>
        <fullName evidence="2">Uncharacterized protein</fullName>
    </submittedName>
</protein>